<dbReference type="RefSeq" id="WP_245749319.1">
    <property type="nucleotide sequence ID" value="NZ_FORA01000008.1"/>
</dbReference>
<keyword evidence="3" id="KW-1185">Reference proteome</keyword>
<dbReference type="EMBL" id="FORA01000008">
    <property type="protein sequence ID" value="SFJ83710.1"/>
    <property type="molecule type" value="Genomic_DNA"/>
</dbReference>
<dbReference type="AlphaFoldDB" id="A0A1I3UKV9"/>
<evidence type="ECO:0000313" key="3">
    <source>
        <dbReference type="Proteomes" id="UP000199110"/>
    </source>
</evidence>
<dbReference type="Proteomes" id="UP000199110">
    <property type="component" value="Unassembled WGS sequence"/>
</dbReference>
<sequence length="212" mass="22921">MEESPPPEGPDAEVVPAPDTGEAAEEATRPPQQILRQATPYALFEAIPQIAQVVRRAPTPDEDTEAYLVRLRGSTTPEEAVTFAAFALQPNMAVWWGYECLRALPEKLDPMDRAILEAVAIWTQHPSDANRWRTMQSSLFAPRRSPAVLLGLAVGWSGGSVAPNDTAPVARHRAPGAINSAVLSCLAGLDTRSRSVHLARMIALAASLLREN</sequence>
<evidence type="ECO:0000313" key="2">
    <source>
        <dbReference type="EMBL" id="SFJ83710.1"/>
    </source>
</evidence>
<protein>
    <submittedName>
        <fullName evidence="2">Uncharacterized protein</fullName>
    </submittedName>
</protein>
<organism evidence="2 3">
    <name type="scientific">Jannaschia pohangensis</name>
    <dbReference type="NCBI Taxonomy" id="390807"/>
    <lineage>
        <taxon>Bacteria</taxon>
        <taxon>Pseudomonadati</taxon>
        <taxon>Pseudomonadota</taxon>
        <taxon>Alphaproteobacteria</taxon>
        <taxon>Rhodobacterales</taxon>
        <taxon>Roseobacteraceae</taxon>
        <taxon>Jannaschia</taxon>
    </lineage>
</organism>
<name>A0A1I3UKV9_9RHOB</name>
<dbReference type="InterPro" id="IPR053855">
    <property type="entry name" value="DUF6931"/>
</dbReference>
<dbReference type="Pfam" id="PF22011">
    <property type="entry name" value="DUF6931"/>
    <property type="match status" value="1"/>
</dbReference>
<proteinExistence type="predicted"/>
<evidence type="ECO:0000256" key="1">
    <source>
        <dbReference type="SAM" id="MobiDB-lite"/>
    </source>
</evidence>
<dbReference type="STRING" id="390807.SAMN04488095_3797"/>
<accession>A0A1I3UKV9</accession>
<feature type="region of interest" description="Disordered" evidence="1">
    <location>
        <begin position="1"/>
        <end position="31"/>
    </location>
</feature>
<gene>
    <name evidence="2" type="ORF">SAMN04488095_3797</name>
</gene>
<reference evidence="2 3" key="1">
    <citation type="submission" date="2016-10" db="EMBL/GenBank/DDBJ databases">
        <authorList>
            <person name="de Groot N.N."/>
        </authorList>
    </citation>
    <scope>NUCLEOTIDE SEQUENCE [LARGE SCALE GENOMIC DNA]</scope>
    <source>
        <strain evidence="2 3">DSM 19073</strain>
    </source>
</reference>